<keyword evidence="4" id="KW-1185">Reference proteome</keyword>
<name>B9XB55_PEDPL</name>
<feature type="compositionally biased region" description="Polar residues" evidence="1">
    <location>
        <begin position="22"/>
        <end position="34"/>
    </location>
</feature>
<dbReference type="Proteomes" id="UP000003688">
    <property type="component" value="Unassembled WGS sequence"/>
</dbReference>
<feature type="region of interest" description="Disordered" evidence="1">
    <location>
        <begin position="174"/>
        <end position="209"/>
    </location>
</feature>
<dbReference type="Pfam" id="PF05239">
    <property type="entry name" value="PRC"/>
    <property type="match status" value="1"/>
</dbReference>
<dbReference type="EMBL" id="ABOX02000003">
    <property type="protein sequence ID" value="EEF62740.1"/>
    <property type="molecule type" value="Genomic_DNA"/>
</dbReference>
<dbReference type="RefSeq" id="WP_007413053.1">
    <property type="nucleotide sequence ID" value="NZ_ABOX02000003.1"/>
</dbReference>
<gene>
    <name evidence="3" type="ORF">Cflav_PD5375</name>
</gene>
<dbReference type="InterPro" id="IPR027275">
    <property type="entry name" value="PRC-brl_dom"/>
</dbReference>
<accession>B9XB55</accession>
<dbReference type="STRING" id="320771.Cflav_PD5375"/>
<evidence type="ECO:0000313" key="4">
    <source>
        <dbReference type="Proteomes" id="UP000003688"/>
    </source>
</evidence>
<dbReference type="AlphaFoldDB" id="B9XB55"/>
<feature type="region of interest" description="Disordered" evidence="1">
    <location>
        <begin position="22"/>
        <end position="61"/>
    </location>
</feature>
<evidence type="ECO:0000256" key="1">
    <source>
        <dbReference type="SAM" id="MobiDB-lite"/>
    </source>
</evidence>
<dbReference type="SUPFAM" id="SSF50346">
    <property type="entry name" value="PRC-barrel domain"/>
    <property type="match status" value="1"/>
</dbReference>
<evidence type="ECO:0000313" key="3">
    <source>
        <dbReference type="EMBL" id="EEF62740.1"/>
    </source>
</evidence>
<sequence precursor="true">MKSKALILGGAAAVFCLGVPGQSSGNTNGKSSSEAPEAIIPGQPAPGSPKADQSEKESPASIDRASHLIGMKVKNQKNENLGTIRDVVFNVDNARVAYIVLEKADHDQKQDANVAVPMMAFTPSADKNSLTLNVDKERFQNAHGFAMENLPSVSNPIYGAEPQMPEHIIIVPVPVSPQHPNQGQDEERDTNPESGHGLKPDANHPQRYL</sequence>
<organism evidence="3 4">
    <name type="scientific">Pedosphaera parvula (strain Ellin514)</name>
    <dbReference type="NCBI Taxonomy" id="320771"/>
    <lineage>
        <taxon>Bacteria</taxon>
        <taxon>Pseudomonadati</taxon>
        <taxon>Verrucomicrobiota</taxon>
        <taxon>Pedosphaerae</taxon>
        <taxon>Pedosphaerales</taxon>
        <taxon>Pedosphaeraceae</taxon>
        <taxon>Pedosphaera</taxon>
    </lineage>
</organism>
<protein>
    <submittedName>
        <fullName evidence="3">PRC-barrel domain protein</fullName>
    </submittedName>
</protein>
<proteinExistence type="predicted"/>
<dbReference type="OrthoDB" id="286778at2"/>
<reference evidence="3 4" key="1">
    <citation type="journal article" date="2011" name="J. Bacteriol.">
        <title>Genome sequence of 'Pedosphaera parvula' Ellin514, an aerobic Verrucomicrobial isolate from pasture soil.</title>
        <authorList>
            <person name="Kant R."/>
            <person name="van Passel M.W."/>
            <person name="Sangwan P."/>
            <person name="Palva A."/>
            <person name="Lucas S."/>
            <person name="Copeland A."/>
            <person name="Lapidus A."/>
            <person name="Glavina Del Rio T."/>
            <person name="Dalin E."/>
            <person name="Tice H."/>
            <person name="Bruce D."/>
            <person name="Goodwin L."/>
            <person name="Pitluck S."/>
            <person name="Chertkov O."/>
            <person name="Larimer F.W."/>
            <person name="Land M.L."/>
            <person name="Hauser L."/>
            <person name="Brettin T.S."/>
            <person name="Detter J.C."/>
            <person name="Han S."/>
            <person name="de Vos W.M."/>
            <person name="Janssen P.H."/>
            <person name="Smidt H."/>
        </authorList>
    </citation>
    <scope>NUCLEOTIDE SEQUENCE [LARGE SCALE GENOMIC DNA]</scope>
    <source>
        <strain evidence="3 4">Ellin514</strain>
    </source>
</reference>
<evidence type="ECO:0000259" key="2">
    <source>
        <dbReference type="Pfam" id="PF05239"/>
    </source>
</evidence>
<feature type="compositionally biased region" description="Basic and acidic residues" evidence="1">
    <location>
        <begin position="196"/>
        <end position="209"/>
    </location>
</feature>
<dbReference type="InterPro" id="IPR011033">
    <property type="entry name" value="PRC_barrel-like_sf"/>
</dbReference>
<dbReference type="Gene3D" id="2.30.30.240">
    <property type="entry name" value="PRC-barrel domain"/>
    <property type="match status" value="1"/>
</dbReference>
<feature type="domain" description="PRC-barrel" evidence="2">
    <location>
        <begin position="64"/>
        <end position="136"/>
    </location>
</feature>
<comment type="caution">
    <text evidence="3">The sequence shown here is derived from an EMBL/GenBank/DDBJ whole genome shotgun (WGS) entry which is preliminary data.</text>
</comment>